<sequence length="121" mass="13418">MTGIPVGDNNYEPHGLGHRSRYRQGKRAAYFLGGGGFCFLLTLAVNYGLKFTVLGEHPTTAFLLANGVATTVSYYLSRRFTFGDIMHGLKRVQFIKFFIMSVIAVGITSAPVYVSRWIFGL</sequence>
<name>A0A2N7RZF1_9MICC</name>
<feature type="transmembrane region" description="Helical" evidence="5">
    <location>
        <begin position="28"/>
        <end position="47"/>
    </location>
</feature>
<keyword evidence="3 5" id="KW-1133">Transmembrane helix</keyword>
<reference evidence="7 8" key="1">
    <citation type="journal article" date="2017" name="Elife">
        <title>Extensive horizontal gene transfer in cheese-associated bacteria.</title>
        <authorList>
            <person name="Bonham K.S."/>
            <person name="Wolfe B.E."/>
            <person name="Dutton R.J."/>
        </authorList>
    </citation>
    <scope>NUCLEOTIDE SEQUENCE [LARGE SCALE GENOMIC DNA]</scope>
    <source>
        <strain evidence="7 8">JB182</strain>
    </source>
</reference>
<evidence type="ECO:0000313" key="7">
    <source>
        <dbReference type="EMBL" id="PMQ19264.1"/>
    </source>
</evidence>
<evidence type="ECO:0000256" key="4">
    <source>
        <dbReference type="ARBA" id="ARBA00023136"/>
    </source>
</evidence>
<keyword evidence="4 5" id="KW-0472">Membrane</keyword>
<protein>
    <recommendedName>
        <fullName evidence="6">GtrA/DPMS transmembrane domain-containing protein</fullName>
    </recommendedName>
</protein>
<keyword evidence="2 5" id="KW-0812">Transmembrane</keyword>
<accession>A0A2N7RZF1</accession>
<dbReference type="GO" id="GO:0000271">
    <property type="term" value="P:polysaccharide biosynthetic process"/>
    <property type="evidence" value="ECO:0007669"/>
    <property type="project" value="InterPro"/>
</dbReference>
<evidence type="ECO:0000259" key="6">
    <source>
        <dbReference type="Pfam" id="PF04138"/>
    </source>
</evidence>
<comment type="subcellular location">
    <subcellularLocation>
        <location evidence="1">Membrane</location>
        <topology evidence="1">Multi-pass membrane protein</topology>
    </subcellularLocation>
</comment>
<evidence type="ECO:0000313" key="8">
    <source>
        <dbReference type="Proteomes" id="UP000235739"/>
    </source>
</evidence>
<evidence type="ECO:0000256" key="3">
    <source>
        <dbReference type="ARBA" id="ARBA00022989"/>
    </source>
</evidence>
<dbReference type="Pfam" id="PF04138">
    <property type="entry name" value="GtrA_DPMS_TM"/>
    <property type="match status" value="1"/>
</dbReference>
<evidence type="ECO:0000256" key="5">
    <source>
        <dbReference type="SAM" id="Phobius"/>
    </source>
</evidence>
<dbReference type="Proteomes" id="UP000235739">
    <property type="component" value="Unassembled WGS sequence"/>
</dbReference>
<evidence type="ECO:0000256" key="2">
    <source>
        <dbReference type="ARBA" id="ARBA00022692"/>
    </source>
</evidence>
<comment type="caution">
    <text evidence="7">The sequence shown here is derived from an EMBL/GenBank/DDBJ whole genome shotgun (WGS) entry which is preliminary data.</text>
</comment>
<dbReference type="RefSeq" id="WP_102598495.1">
    <property type="nucleotide sequence ID" value="NZ_PNQX01000002.1"/>
</dbReference>
<evidence type="ECO:0000256" key="1">
    <source>
        <dbReference type="ARBA" id="ARBA00004141"/>
    </source>
</evidence>
<proteinExistence type="predicted"/>
<dbReference type="AlphaFoldDB" id="A0A2N7RZF1"/>
<dbReference type="InterPro" id="IPR007267">
    <property type="entry name" value="GtrA_DPMS_TM"/>
</dbReference>
<gene>
    <name evidence="7" type="ORF">CIK84_11165</name>
</gene>
<feature type="domain" description="GtrA/DPMS transmembrane" evidence="6">
    <location>
        <begin position="31"/>
        <end position="120"/>
    </location>
</feature>
<feature type="transmembrane region" description="Helical" evidence="5">
    <location>
        <begin position="59"/>
        <end position="76"/>
    </location>
</feature>
<dbReference type="EMBL" id="PNQX01000002">
    <property type="protein sequence ID" value="PMQ19264.1"/>
    <property type="molecule type" value="Genomic_DNA"/>
</dbReference>
<organism evidence="7 8">
    <name type="scientific">Glutamicibacter arilaitensis</name>
    <dbReference type="NCBI Taxonomy" id="256701"/>
    <lineage>
        <taxon>Bacteria</taxon>
        <taxon>Bacillati</taxon>
        <taxon>Actinomycetota</taxon>
        <taxon>Actinomycetes</taxon>
        <taxon>Micrococcales</taxon>
        <taxon>Micrococcaceae</taxon>
        <taxon>Glutamicibacter</taxon>
    </lineage>
</organism>
<feature type="transmembrane region" description="Helical" evidence="5">
    <location>
        <begin position="97"/>
        <end position="119"/>
    </location>
</feature>
<dbReference type="GO" id="GO:0016020">
    <property type="term" value="C:membrane"/>
    <property type="evidence" value="ECO:0007669"/>
    <property type="project" value="UniProtKB-SubCell"/>
</dbReference>